<dbReference type="FunFam" id="1.25.10.10:FF:000099">
    <property type="entry name" value="Deoxyhypusine hydroxylase"/>
    <property type="match status" value="2"/>
</dbReference>
<dbReference type="SMART" id="SM00567">
    <property type="entry name" value="EZ_HEAT"/>
    <property type="match status" value="6"/>
</dbReference>
<keyword evidence="6 10" id="KW-0408">Iron</keyword>
<evidence type="ECO:0000256" key="9">
    <source>
        <dbReference type="ARBA" id="ARBA00045876"/>
    </source>
</evidence>
<dbReference type="Gene3D" id="1.25.10.10">
    <property type="entry name" value="Leucine-rich Repeat Variant"/>
    <property type="match status" value="2"/>
</dbReference>
<keyword evidence="8 10" id="KW-0386">Hypusine biosynthesis</keyword>
<dbReference type="PANTHER" id="PTHR12697:SF5">
    <property type="entry name" value="DEOXYHYPUSINE HYDROXYLASE"/>
    <property type="match status" value="1"/>
</dbReference>
<evidence type="ECO:0000256" key="8">
    <source>
        <dbReference type="ARBA" id="ARBA00023256"/>
    </source>
</evidence>
<comment type="pathway">
    <text evidence="2 10">Protein modification; eIF5A hypusination.</text>
</comment>
<evidence type="ECO:0000256" key="7">
    <source>
        <dbReference type="ARBA" id="ARBA00023033"/>
    </source>
</evidence>
<dbReference type="SUPFAM" id="SSF48371">
    <property type="entry name" value="ARM repeat"/>
    <property type="match status" value="1"/>
</dbReference>
<evidence type="ECO:0000256" key="10">
    <source>
        <dbReference type="HAMAP-Rule" id="MF_03101"/>
    </source>
</evidence>
<feature type="binding site" evidence="10">
    <location>
        <position position="246"/>
    </location>
    <ligand>
        <name>Fe cation</name>
        <dbReference type="ChEBI" id="CHEBI:24875"/>
        <label>2</label>
    </ligand>
</feature>
<comment type="similarity">
    <text evidence="10">Belongs to the deoxyhypusine hydroxylase family.</text>
</comment>
<comment type="function">
    <text evidence="9">Catalyzes the hydroxylation of the N(6)-(4-aminobutyl)-L-lysine intermediate produced by deoxyhypusine synthase/DHPS on a critical lysine of the eukaryotic translation initiation factor 5A/eIF-5A. This is the second step of the post-translational modification of that lysine into an unusual amino acid residue named hypusine. Hypusination is unique to mature eIF-5A factor and is essential for its function.</text>
</comment>
<reference evidence="11" key="1">
    <citation type="submission" date="2023-08" db="EMBL/GenBank/DDBJ databases">
        <authorList>
            <person name="Alioto T."/>
            <person name="Alioto T."/>
            <person name="Gomez Garrido J."/>
        </authorList>
    </citation>
    <scope>NUCLEOTIDE SEQUENCE</scope>
</reference>
<evidence type="ECO:0000313" key="11">
    <source>
        <dbReference type="EMBL" id="CAJ1060155.1"/>
    </source>
</evidence>
<dbReference type="InterPro" id="IPR004155">
    <property type="entry name" value="PBS_lyase_HEAT"/>
</dbReference>
<keyword evidence="12" id="KW-1185">Reference proteome</keyword>
<dbReference type="Proteomes" id="UP001178508">
    <property type="component" value="Chromosome 7"/>
</dbReference>
<evidence type="ECO:0000256" key="2">
    <source>
        <dbReference type="ARBA" id="ARBA00005041"/>
    </source>
</evidence>
<dbReference type="InterPro" id="IPR011989">
    <property type="entry name" value="ARM-like"/>
</dbReference>
<feature type="binding site" evidence="10">
    <location>
        <position position="90"/>
    </location>
    <ligand>
        <name>Fe cation</name>
        <dbReference type="ChEBI" id="CHEBI:24875"/>
        <label>1</label>
    </ligand>
</feature>
<comment type="function">
    <text evidence="10">Catalyzes the hydroxylation of the N(6)-(4-aminobutyl)-L-lysine intermediate to form hypusine, an essential post-translational modification only found in mature eIF-5A factor.</text>
</comment>
<evidence type="ECO:0000256" key="1">
    <source>
        <dbReference type="ARBA" id="ARBA00000068"/>
    </source>
</evidence>
<accession>A0AAV1FGL1</accession>
<evidence type="ECO:0000256" key="6">
    <source>
        <dbReference type="ARBA" id="ARBA00023004"/>
    </source>
</evidence>
<dbReference type="InterPro" id="IPR027517">
    <property type="entry name" value="Deoxyhypusine_hydroxylase"/>
</dbReference>
<keyword evidence="5 10" id="KW-0560">Oxidoreductase</keyword>
<feature type="binding site" evidence="10">
    <location>
        <position position="56"/>
    </location>
    <ligand>
        <name>Fe cation</name>
        <dbReference type="ChEBI" id="CHEBI:24875"/>
        <label>1</label>
    </ligand>
</feature>
<dbReference type="EMBL" id="OY660870">
    <property type="protein sequence ID" value="CAJ1060155.1"/>
    <property type="molecule type" value="Genomic_DNA"/>
</dbReference>
<keyword evidence="4" id="KW-0677">Repeat</keyword>
<feature type="binding site" evidence="10">
    <location>
        <position position="214"/>
    </location>
    <ligand>
        <name>Fe cation</name>
        <dbReference type="ChEBI" id="CHEBI:24875"/>
        <label>2</label>
    </ligand>
</feature>
<gene>
    <name evidence="10" type="primary">DOHH</name>
    <name evidence="11" type="ORF">XNOV1_A024033</name>
</gene>
<evidence type="ECO:0000313" key="12">
    <source>
        <dbReference type="Proteomes" id="UP001178508"/>
    </source>
</evidence>
<organism evidence="11 12">
    <name type="scientific">Xyrichtys novacula</name>
    <name type="common">Pearly razorfish</name>
    <name type="synonym">Hemipteronotus novacula</name>
    <dbReference type="NCBI Taxonomy" id="13765"/>
    <lineage>
        <taxon>Eukaryota</taxon>
        <taxon>Metazoa</taxon>
        <taxon>Chordata</taxon>
        <taxon>Craniata</taxon>
        <taxon>Vertebrata</taxon>
        <taxon>Euteleostomi</taxon>
        <taxon>Actinopterygii</taxon>
        <taxon>Neopterygii</taxon>
        <taxon>Teleostei</taxon>
        <taxon>Neoteleostei</taxon>
        <taxon>Acanthomorphata</taxon>
        <taxon>Eupercaria</taxon>
        <taxon>Labriformes</taxon>
        <taxon>Labridae</taxon>
        <taxon>Xyrichtys</taxon>
    </lineage>
</organism>
<feature type="binding site" evidence="10">
    <location>
        <position position="57"/>
    </location>
    <ligand>
        <name>Fe cation</name>
        <dbReference type="ChEBI" id="CHEBI:24875"/>
        <label>1</label>
    </ligand>
</feature>
<protein>
    <recommendedName>
        <fullName evidence="10">Deoxyhypusine hydroxylase</fullName>
        <shortName evidence="10">DOHH</shortName>
        <ecNumber evidence="10">1.14.99.29</ecNumber>
    </recommendedName>
    <alternativeName>
        <fullName evidence="10">Deoxyhypusine dioxygenase</fullName>
    </alternativeName>
    <alternativeName>
        <fullName evidence="10">Deoxyhypusine monooxygenase</fullName>
    </alternativeName>
</protein>
<evidence type="ECO:0000256" key="3">
    <source>
        <dbReference type="ARBA" id="ARBA00022723"/>
    </source>
</evidence>
<dbReference type="EC" id="1.14.99.29" evidence="10"/>
<evidence type="ECO:0000256" key="5">
    <source>
        <dbReference type="ARBA" id="ARBA00023002"/>
    </source>
</evidence>
<comment type="cofactor">
    <cofactor evidence="10">
        <name>Fe(2+)</name>
        <dbReference type="ChEBI" id="CHEBI:29033"/>
    </cofactor>
    <text evidence="10">Binds 2 Fe(2+) ions per subunit.</text>
</comment>
<keyword evidence="3 10" id="KW-0479">Metal-binding</keyword>
<comment type="catalytic activity">
    <reaction evidence="1 10">
        <text>[eIF5A protein]-deoxyhypusine + AH2 + O2 = [eIF5A protein]-hypusine + A + H2O</text>
        <dbReference type="Rhea" id="RHEA:14101"/>
        <dbReference type="Rhea" id="RHEA-COMP:10144"/>
        <dbReference type="Rhea" id="RHEA-COMP:12592"/>
        <dbReference type="ChEBI" id="CHEBI:13193"/>
        <dbReference type="ChEBI" id="CHEBI:15377"/>
        <dbReference type="ChEBI" id="CHEBI:15379"/>
        <dbReference type="ChEBI" id="CHEBI:17499"/>
        <dbReference type="ChEBI" id="CHEBI:82657"/>
        <dbReference type="ChEBI" id="CHEBI:91175"/>
        <dbReference type="EC" id="1.14.99.29"/>
    </reaction>
</comment>
<dbReference type="AlphaFoldDB" id="A0AAV1FGL1"/>
<proteinExistence type="inferred from homology"/>
<name>A0AAV1FGL1_XYRNO</name>
<feature type="binding site" evidence="10">
    <location>
        <position position="247"/>
    </location>
    <ligand>
        <name>Fe cation</name>
        <dbReference type="ChEBI" id="CHEBI:24875"/>
        <label>2</label>
    </ligand>
</feature>
<dbReference type="GO" id="GO:0019135">
    <property type="term" value="F:deoxyhypusine monooxygenase activity"/>
    <property type="evidence" value="ECO:0007669"/>
    <property type="project" value="UniProtKB-UniRule"/>
</dbReference>
<sequence>MASGEQVAAIGKVLVDPGLNLTQRFRALFTLKNLGGAEAVEWISKAFSDDSALLKHELAYCLGQMQDRHAIPTLTAVLKDTCQEAMVRHEAGEALGAIGDPTVLDLLKEYSQDPVIEVAETCQLAVRRIEWLQSGGEKQLDDAGADKNPYCSVDPAPPAVRKSVPELRIILLDESLPLFERYRAMFALRNLGNEEAVLALGDGLQCSSALFRHEIGYVLGQMQHPAAVPALQAALERCGENPMVRHEAAEALGSIGKEECLAVLQRFREDTERVVKESCEVALDMLDYENSDQFQYADGLVRLQG</sequence>
<dbReference type="PANTHER" id="PTHR12697">
    <property type="entry name" value="PBS LYASE HEAT-LIKE PROTEIN"/>
    <property type="match status" value="1"/>
</dbReference>
<dbReference type="HAMAP" id="MF_03101">
    <property type="entry name" value="Deoxyhypusine_hydroxylase"/>
    <property type="match status" value="1"/>
</dbReference>
<keyword evidence="7 10" id="KW-0503">Monooxygenase</keyword>
<dbReference type="InterPro" id="IPR016024">
    <property type="entry name" value="ARM-type_fold"/>
</dbReference>
<feature type="binding site" evidence="10">
    <location>
        <position position="89"/>
    </location>
    <ligand>
        <name>Fe cation</name>
        <dbReference type="ChEBI" id="CHEBI:24875"/>
        <label>1</label>
    </ligand>
</feature>
<dbReference type="GO" id="GO:0046872">
    <property type="term" value="F:metal ion binding"/>
    <property type="evidence" value="ECO:0007669"/>
    <property type="project" value="UniProtKB-KW"/>
</dbReference>
<dbReference type="Pfam" id="PF13646">
    <property type="entry name" value="HEAT_2"/>
    <property type="match status" value="2"/>
</dbReference>
<feature type="binding site" evidence="10">
    <location>
        <position position="213"/>
    </location>
    <ligand>
        <name>Fe cation</name>
        <dbReference type="ChEBI" id="CHEBI:24875"/>
        <label>2</label>
    </ligand>
</feature>
<evidence type="ECO:0000256" key="4">
    <source>
        <dbReference type="ARBA" id="ARBA00022737"/>
    </source>
</evidence>